<dbReference type="EMBL" id="GDJX01001850">
    <property type="protein sequence ID" value="JAT66086.1"/>
    <property type="molecule type" value="Transcribed_RNA"/>
</dbReference>
<name>A0A1D1ZGH9_9ARAE</name>
<keyword evidence="2" id="KW-0418">Kinase</keyword>
<evidence type="ECO:0000313" key="2">
    <source>
        <dbReference type="EMBL" id="JAT66086.1"/>
    </source>
</evidence>
<feature type="non-terminal residue" evidence="2">
    <location>
        <position position="253"/>
    </location>
</feature>
<evidence type="ECO:0000256" key="1">
    <source>
        <dbReference type="SAM" id="MobiDB-lite"/>
    </source>
</evidence>
<feature type="compositionally biased region" description="Low complexity" evidence="1">
    <location>
        <begin position="43"/>
        <end position="55"/>
    </location>
</feature>
<sequence length="253" mass="27186">EEEEEVMVEEEGDQKPHRVRHSTPTSSPEGDPKASTFPRDTKASASSSSASGSSSPFVLREQNPLYEGRRHAMLVKSKGEEAVAPDESPRRSPNPWLAFCRTQDCRHSSSHHSPPLPTANDGRHAHYRIPSGKNSTTTKSAPPAAPITATKTLLEKLGEPDREPVGVREAVLVGGKGNNNNNPRPCVPAPPPLCSICRHRAPAFGKPPRRFGHGELEEATGGFSEAGVMAAEAGWLGVVHRGVLRNGQVVAER</sequence>
<accession>A0A1D1ZGH9</accession>
<reference evidence="2" key="1">
    <citation type="submission" date="2015-07" db="EMBL/GenBank/DDBJ databases">
        <title>Transcriptome Assembly of Anthurium amnicola.</title>
        <authorList>
            <person name="Suzuki J."/>
        </authorList>
    </citation>
    <scope>NUCLEOTIDE SEQUENCE</scope>
</reference>
<organism evidence="2">
    <name type="scientific">Anthurium amnicola</name>
    <dbReference type="NCBI Taxonomy" id="1678845"/>
    <lineage>
        <taxon>Eukaryota</taxon>
        <taxon>Viridiplantae</taxon>
        <taxon>Streptophyta</taxon>
        <taxon>Embryophyta</taxon>
        <taxon>Tracheophyta</taxon>
        <taxon>Spermatophyta</taxon>
        <taxon>Magnoliopsida</taxon>
        <taxon>Liliopsida</taxon>
        <taxon>Araceae</taxon>
        <taxon>Pothoideae</taxon>
        <taxon>Potheae</taxon>
        <taxon>Anthurium</taxon>
    </lineage>
</organism>
<dbReference type="GO" id="GO:0016301">
    <property type="term" value="F:kinase activity"/>
    <property type="evidence" value="ECO:0007669"/>
    <property type="project" value="UniProtKB-KW"/>
</dbReference>
<proteinExistence type="predicted"/>
<keyword evidence="2" id="KW-0808">Transferase</keyword>
<gene>
    <name evidence="2" type="primary">SELMODRAFT_444075_4</name>
    <name evidence="2" type="ORF">g.117789</name>
</gene>
<dbReference type="AlphaFoldDB" id="A0A1D1ZGH9"/>
<feature type="non-terminal residue" evidence="2">
    <location>
        <position position="1"/>
    </location>
</feature>
<feature type="region of interest" description="Disordered" evidence="1">
    <location>
        <begin position="1"/>
        <end position="145"/>
    </location>
</feature>
<feature type="compositionally biased region" description="Low complexity" evidence="1">
    <location>
        <begin position="135"/>
        <end position="145"/>
    </location>
</feature>
<protein>
    <submittedName>
        <fullName evidence="2">Inactive protein kinase SELMODRAFT_444075</fullName>
    </submittedName>
</protein>
<feature type="compositionally biased region" description="Acidic residues" evidence="1">
    <location>
        <begin position="1"/>
        <end position="12"/>
    </location>
</feature>